<comment type="catalytic activity">
    <reaction evidence="8">
        <text>DNA(n) + a 2'-deoxyribonucleoside 5'-triphosphate = DNA(n+1) + diphosphate</text>
        <dbReference type="Rhea" id="RHEA:22508"/>
        <dbReference type="Rhea" id="RHEA-COMP:17339"/>
        <dbReference type="Rhea" id="RHEA-COMP:17340"/>
        <dbReference type="ChEBI" id="CHEBI:33019"/>
        <dbReference type="ChEBI" id="CHEBI:61560"/>
        <dbReference type="ChEBI" id="CHEBI:173112"/>
        <dbReference type="EC" id="2.7.7.7"/>
    </reaction>
</comment>
<accession>A0A5J4VS43</accession>
<dbReference type="InterPro" id="IPR043502">
    <property type="entry name" value="DNA/RNA_pol_sf"/>
</dbReference>
<dbReference type="SUPFAM" id="SSF56672">
    <property type="entry name" value="DNA/RNA polymerases"/>
    <property type="match status" value="1"/>
</dbReference>
<dbReference type="AlphaFoldDB" id="A0A5J4VS43"/>
<keyword evidence="4" id="KW-0548">Nucleotidyltransferase</keyword>
<dbReference type="EMBL" id="SNRW01005362">
    <property type="protein sequence ID" value="KAA6385219.1"/>
    <property type="molecule type" value="Genomic_DNA"/>
</dbReference>
<dbReference type="GO" id="GO:0003677">
    <property type="term" value="F:DNA binding"/>
    <property type="evidence" value="ECO:0007669"/>
    <property type="project" value="UniProtKB-KW"/>
</dbReference>
<keyword evidence="6" id="KW-0239">DNA-directed DNA polymerase</keyword>
<evidence type="ECO:0000256" key="7">
    <source>
        <dbReference type="ARBA" id="ARBA00023125"/>
    </source>
</evidence>
<sequence length="959" mass="112517">MKKCQKNNGKIVKKVILEKFAKPFVPHILSNKTYKYLLANNLTHLFKPTQYYITYDIETLEKKINEKFGDSSQVTATLILYAIASTVKLANGIHSFYYDIRTDNFLDKWLEQLFEEAKQVKKDYKYNDETIPQYYEVPVIGFNSAKFDTSVLFKNLKSKDWSISKYLGSSTIAKQIVIKHKCSSIHLRFIDFKIYSMQNKLKDAVRDFGNGQYKKGRFPHQFVNINNYMEEMNKSEPFPIEAFDNQLRNKKLSEVKYQAYLIEAAQFANRWDYLKHYNILDTRILIEPIDYLIKLMFKYKVDMLANISMSQCSNAIKYSMVYNDFDINGDYNSECTDKSIEITQCYWRAKIDSYNEQDNKKNRDSSNNVKINDYGYFKELFKNQRCHMCNARFTRKNRPTLDRIDNKLSHSKDNVLPCCLYCNTCKANRDVNQMRLMIQLRKYALFKQLPTTLISDDIYKMLRSGITGGLSTVIHRYNIAGQTKINHFEFDKENRCVYSIDSDYVMTHVIQLDFDSQYPSVMSSESHPHIPYTNHKLYICGQAIERIINQDRCRQLICDTNRFSNDALVVDKMLLFVAEVRGRIDEDYINYCIDFGPILRNIDIHTNKETIGEYMYNHLVQRNLPHDKIERKLTNLVDTNNEIMSFNNYYLWLLIDQFHFIVDEIVSVTTFTKHDSFNQFVKEFMNMRQQAKQDKNEGLGQFCKLILNSAFGSDALNSEKYSNTKLLSANKTFVQHMMSGFIHSTELNEDLYAVQVDKENCRCNTCLQVDYFVLDNAKFFYINFIYNFLYKAYDMRRMHIVQLDTDSLTLAIAGDVNRDYTQGFDAIIKDPEFYNKNKGYFFSENGKRKILSVHIEKQGYNCIALSPKNYIINDEIVLKGVILNQNPQINEQTFVDNIKEGKITTAVNTTLCQHKGTMSRLMMEKNAITGTRTKLIVLSNQSCLPFIHGINTDRYFIKQ</sequence>
<evidence type="ECO:0000313" key="10">
    <source>
        <dbReference type="EMBL" id="KAA6385219.1"/>
    </source>
</evidence>
<dbReference type="Gene3D" id="3.30.40.220">
    <property type="match status" value="1"/>
</dbReference>
<evidence type="ECO:0000313" key="11">
    <source>
        <dbReference type="Proteomes" id="UP000324800"/>
    </source>
</evidence>
<dbReference type="GO" id="GO:0003887">
    <property type="term" value="F:DNA-directed DNA polymerase activity"/>
    <property type="evidence" value="ECO:0007669"/>
    <property type="project" value="UniProtKB-KW"/>
</dbReference>
<dbReference type="InterPro" id="IPR004868">
    <property type="entry name" value="DNA-dir_DNA_pol_B_mt/vir"/>
</dbReference>
<dbReference type="GO" id="GO:0000166">
    <property type="term" value="F:nucleotide binding"/>
    <property type="evidence" value="ECO:0007669"/>
    <property type="project" value="InterPro"/>
</dbReference>
<dbReference type="GO" id="GO:0006260">
    <property type="term" value="P:DNA replication"/>
    <property type="evidence" value="ECO:0007669"/>
    <property type="project" value="UniProtKB-KW"/>
</dbReference>
<keyword evidence="5" id="KW-0235">DNA replication</keyword>
<proteinExistence type="inferred from homology"/>
<evidence type="ECO:0000256" key="6">
    <source>
        <dbReference type="ARBA" id="ARBA00022932"/>
    </source>
</evidence>
<dbReference type="Pfam" id="PF03175">
    <property type="entry name" value="DNA_pol_B_2"/>
    <property type="match status" value="1"/>
</dbReference>
<evidence type="ECO:0000259" key="9">
    <source>
        <dbReference type="Pfam" id="PF03175"/>
    </source>
</evidence>
<protein>
    <recommendedName>
        <fullName evidence="2">DNA-directed DNA polymerase</fullName>
        <ecNumber evidence="2">2.7.7.7</ecNumber>
    </recommendedName>
</protein>
<keyword evidence="7" id="KW-0238">DNA-binding</keyword>
<evidence type="ECO:0000256" key="2">
    <source>
        <dbReference type="ARBA" id="ARBA00012417"/>
    </source>
</evidence>
<name>A0A5J4VS43_9EUKA</name>
<reference evidence="10 11" key="1">
    <citation type="submission" date="2019-03" db="EMBL/GenBank/DDBJ databases">
        <title>Single cell metagenomics reveals metabolic interactions within the superorganism composed of flagellate Streblomastix strix and complex community of Bacteroidetes bacteria on its surface.</title>
        <authorList>
            <person name="Treitli S.C."/>
            <person name="Kolisko M."/>
            <person name="Husnik F."/>
            <person name="Keeling P."/>
            <person name="Hampl V."/>
        </authorList>
    </citation>
    <scope>NUCLEOTIDE SEQUENCE [LARGE SCALE GENOMIC DNA]</scope>
    <source>
        <strain evidence="10">ST1C</strain>
    </source>
</reference>
<evidence type="ECO:0000256" key="4">
    <source>
        <dbReference type="ARBA" id="ARBA00022695"/>
    </source>
</evidence>
<evidence type="ECO:0000256" key="8">
    <source>
        <dbReference type="ARBA" id="ARBA00049244"/>
    </source>
</evidence>
<keyword evidence="3" id="KW-0808">Transferase</keyword>
<evidence type="ECO:0000256" key="3">
    <source>
        <dbReference type="ARBA" id="ARBA00022679"/>
    </source>
</evidence>
<evidence type="ECO:0000256" key="1">
    <source>
        <dbReference type="ARBA" id="ARBA00005755"/>
    </source>
</evidence>
<dbReference type="Proteomes" id="UP000324800">
    <property type="component" value="Unassembled WGS sequence"/>
</dbReference>
<feature type="domain" description="DNA-directed DNA polymerase family B mitochondria/virus" evidence="9">
    <location>
        <begin position="664"/>
        <end position="764"/>
    </location>
</feature>
<evidence type="ECO:0000256" key="5">
    <source>
        <dbReference type="ARBA" id="ARBA00022705"/>
    </source>
</evidence>
<dbReference type="EC" id="2.7.7.7" evidence="2"/>
<organism evidence="10 11">
    <name type="scientific">Streblomastix strix</name>
    <dbReference type="NCBI Taxonomy" id="222440"/>
    <lineage>
        <taxon>Eukaryota</taxon>
        <taxon>Metamonada</taxon>
        <taxon>Preaxostyla</taxon>
        <taxon>Oxymonadida</taxon>
        <taxon>Streblomastigidae</taxon>
        <taxon>Streblomastix</taxon>
    </lineage>
</organism>
<comment type="caution">
    <text evidence="10">The sequence shown here is derived from an EMBL/GenBank/DDBJ whole genome shotgun (WGS) entry which is preliminary data.</text>
</comment>
<gene>
    <name evidence="10" type="ORF">EZS28_019255</name>
</gene>
<comment type="similarity">
    <text evidence="1">Belongs to the DNA polymerase type-B family.</text>
</comment>